<dbReference type="InterPro" id="IPR017144">
    <property type="entry name" value="Xaa-Arg_dipeptidase"/>
</dbReference>
<feature type="domain" description="Peptidase M20 dimerisation" evidence="2">
    <location>
        <begin position="175"/>
        <end position="268"/>
    </location>
</feature>
<dbReference type="PANTHER" id="PTHR30575:SF0">
    <property type="entry name" value="XAA-ARG DIPEPTIDASE"/>
    <property type="match status" value="1"/>
</dbReference>
<comment type="similarity">
    <text evidence="1">Belongs to the peptidase M20A family.</text>
</comment>
<evidence type="ECO:0000259" key="2">
    <source>
        <dbReference type="Pfam" id="PF07687"/>
    </source>
</evidence>
<dbReference type="GO" id="GO:0016805">
    <property type="term" value="F:dipeptidase activity"/>
    <property type="evidence" value="ECO:0007669"/>
    <property type="project" value="InterPro"/>
</dbReference>
<dbReference type="Pfam" id="PF01546">
    <property type="entry name" value="Peptidase_M20"/>
    <property type="match status" value="1"/>
</dbReference>
<dbReference type="PIRSF" id="PIRSF037226">
    <property type="entry name" value="Amidohydrolase_ACY1L2_prd"/>
    <property type="match status" value="1"/>
</dbReference>
<keyword evidence="4" id="KW-1185">Reference proteome</keyword>
<evidence type="ECO:0000313" key="3">
    <source>
        <dbReference type="EMBL" id="KAK3772817.1"/>
    </source>
</evidence>
<dbReference type="InterPro" id="IPR017439">
    <property type="entry name" value="Amidohydrolase"/>
</dbReference>
<sequence length="398" mass="42808">MDALKQTACAAIDQQADQLHKLSSEIWELKELAFEEHKSHATLTQFLRDAGFVVEPRHKLDTAFVARWGNFDTHQEGKPHVAVICEYDALPGIGHACGHNLIAEIGVAAGLGIKAALQAANHDLGKLSVIGTPAEEAGGGKIDLLKAGVFDDVDVAMMCHPGPFSDARPIFLGGKRFNANFHGRASHAAGYPWEAVNALDAAVLAYMNVAALRQQMRPEWRTHAIITKGGTRTNIIPDETELRLQVRAPNDSGVAVLEGKVKACVTAAATSTGCTVDIVDVPKPYECLVTNETLARLYETNGAHVGVVFPQEGPKKVLGSTDMGNVSHKVPSLHPVYNCNTEAVNHTHQFNAAAGSPDAQPSTIAQAKTLAMIAVDIFQQPELLKTIQEDFQEDLKQL</sequence>
<organism evidence="3 4">
    <name type="scientific">Elysia crispata</name>
    <name type="common">lettuce slug</name>
    <dbReference type="NCBI Taxonomy" id="231223"/>
    <lineage>
        <taxon>Eukaryota</taxon>
        <taxon>Metazoa</taxon>
        <taxon>Spiralia</taxon>
        <taxon>Lophotrochozoa</taxon>
        <taxon>Mollusca</taxon>
        <taxon>Gastropoda</taxon>
        <taxon>Heterobranchia</taxon>
        <taxon>Euthyneura</taxon>
        <taxon>Panpulmonata</taxon>
        <taxon>Sacoglossa</taxon>
        <taxon>Placobranchoidea</taxon>
        <taxon>Plakobranchidae</taxon>
        <taxon>Elysia</taxon>
    </lineage>
</organism>
<evidence type="ECO:0000313" key="4">
    <source>
        <dbReference type="Proteomes" id="UP001283361"/>
    </source>
</evidence>
<name>A0AAE1DJI8_9GAST</name>
<dbReference type="InterPro" id="IPR036264">
    <property type="entry name" value="Bact_exopeptidase_dim_dom"/>
</dbReference>
<dbReference type="Gene3D" id="3.30.70.360">
    <property type="match status" value="1"/>
</dbReference>
<dbReference type="InterPro" id="IPR002933">
    <property type="entry name" value="Peptidase_M20"/>
</dbReference>
<dbReference type="PANTHER" id="PTHR30575">
    <property type="entry name" value="PEPTIDASE M20"/>
    <property type="match status" value="1"/>
</dbReference>
<dbReference type="EMBL" id="JAWDGP010003598">
    <property type="protein sequence ID" value="KAK3772817.1"/>
    <property type="molecule type" value="Genomic_DNA"/>
</dbReference>
<dbReference type="SUPFAM" id="SSF55031">
    <property type="entry name" value="Bacterial exopeptidase dimerisation domain"/>
    <property type="match status" value="1"/>
</dbReference>
<dbReference type="InterPro" id="IPR052030">
    <property type="entry name" value="Peptidase_M20/M20A_hydrolases"/>
</dbReference>
<gene>
    <name evidence="3" type="ORF">RRG08_004660</name>
</gene>
<comment type="caution">
    <text evidence="3">The sequence shown here is derived from an EMBL/GenBank/DDBJ whole genome shotgun (WGS) entry which is preliminary data.</text>
</comment>
<dbReference type="Proteomes" id="UP001283361">
    <property type="component" value="Unassembled WGS sequence"/>
</dbReference>
<dbReference type="CDD" id="cd05672">
    <property type="entry name" value="M20_ACY1L2-like"/>
    <property type="match status" value="1"/>
</dbReference>
<accession>A0AAE1DJI8</accession>
<reference evidence="3" key="1">
    <citation type="journal article" date="2023" name="G3 (Bethesda)">
        <title>A reference genome for the long-term kleptoplast-retaining sea slug Elysia crispata morphotype clarki.</title>
        <authorList>
            <person name="Eastman K.E."/>
            <person name="Pendleton A.L."/>
            <person name="Shaikh M.A."/>
            <person name="Suttiyut T."/>
            <person name="Ogas R."/>
            <person name="Tomko P."/>
            <person name="Gavelis G."/>
            <person name="Widhalm J.R."/>
            <person name="Wisecaver J.H."/>
        </authorList>
    </citation>
    <scope>NUCLEOTIDE SEQUENCE</scope>
    <source>
        <strain evidence="3">ECLA1</strain>
    </source>
</reference>
<dbReference type="AlphaFoldDB" id="A0AAE1DJI8"/>
<dbReference type="Pfam" id="PF07687">
    <property type="entry name" value="M20_dimer"/>
    <property type="match status" value="1"/>
</dbReference>
<dbReference type="NCBIfam" id="TIGR01891">
    <property type="entry name" value="amidohydrolases"/>
    <property type="match status" value="1"/>
</dbReference>
<protein>
    <recommendedName>
        <fullName evidence="1">Peptidase M20 domain-containing protein 2</fullName>
    </recommendedName>
</protein>
<dbReference type="Gene3D" id="3.40.630.10">
    <property type="entry name" value="Zn peptidases"/>
    <property type="match status" value="1"/>
</dbReference>
<dbReference type="InterPro" id="IPR011650">
    <property type="entry name" value="Peptidase_M20_dimer"/>
</dbReference>
<proteinExistence type="inferred from homology"/>
<evidence type="ECO:0000256" key="1">
    <source>
        <dbReference type="PIRNR" id="PIRNR037226"/>
    </source>
</evidence>
<dbReference type="FunFam" id="3.30.70.360:FF:000004">
    <property type="entry name" value="Peptidase M20 domain-containing protein 2"/>
    <property type="match status" value="1"/>
</dbReference>
<dbReference type="SUPFAM" id="SSF53187">
    <property type="entry name" value="Zn-dependent exopeptidases"/>
    <property type="match status" value="1"/>
</dbReference>